<organism evidence="2 3">
    <name type="scientific">Camellia sinensis</name>
    <name type="common">Tea plant</name>
    <name type="synonym">Thea sinensis</name>
    <dbReference type="NCBI Taxonomy" id="4442"/>
    <lineage>
        <taxon>Eukaryota</taxon>
        <taxon>Viridiplantae</taxon>
        <taxon>Streptophyta</taxon>
        <taxon>Embryophyta</taxon>
        <taxon>Tracheophyta</taxon>
        <taxon>Spermatophyta</taxon>
        <taxon>Magnoliopsida</taxon>
        <taxon>eudicotyledons</taxon>
        <taxon>Gunneridae</taxon>
        <taxon>Pentapetalae</taxon>
        <taxon>asterids</taxon>
        <taxon>Ericales</taxon>
        <taxon>Theaceae</taxon>
        <taxon>Camellia</taxon>
    </lineage>
</organism>
<dbReference type="EMBL" id="JACBKZ010000002">
    <property type="protein sequence ID" value="KAF5957277.1"/>
    <property type="molecule type" value="Genomic_DNA"/>
</dbReference>
<feature type="region of interest" description="Disordered" evidence="1">
    <location>
        <begin position="116"/>
        <end position="137"/>
    </location>
</feature>
<accession>A0A7J7HXY6</accession>
<proteinExistence type="predicted"/>
<comment type="caution">
    <text evidence="2">The sequence shown here is derived from an EMBL/GenBank/DDBJ whole genome shotgun (WGS) entry which is preliminary data.</text>
</comment>
<evidence type="ECO:0000313" key="2">
    <source>
        <dbReference type="EMBL" id="KAF5957277.1"/>
    </source>
</evidence>
<dbReference type="AlphaFoldDB" id="A0A7J7HXY6"/>
<protein>
    <submittedName>
        <fullName evidence="2">Uncharacterized protein</fullName>
    </submittedName>
</protein>
<keyword evidence="3" id="KW-1185">Reference proteome</keyword>
<evidence type="ECO:0000313" key="3">
    <source>
        <dbReference type="Proteomes" id="UP000593564"/>
    </source>
</evidence>
<reference evidence="2 3" key="2">
    <citation type="submission" date="2020-07" db="EMBL/GenBank/DDBJ databases">
        <title>Genome assembly of wild tea tree DASZ reveals pedigree and selection history of tea varieties.</title>
        <authorList>
            <person name="Zhang W."/>
        </authorList>
    </citation>
    <scope>NUCLEOTIDE SEQUENCE [LARGE SCALE GENOMIC DNA]</scope>
    <source>
        <strain evidence="3">cv. G240</strain>
        <tissue evidence="2">Leaf</tissue>
    </source>
</reference>
<sequence>MTKINQANTCHPNGAAAYKSANLSYYPIRSSTEIDRHLPPLHHHQPLGFVLRSEEAKMLGIARQRIVCGGVSASTLQRIRTQSLLYASRNYSSTAKEASHDVGWSRIFSLITLSEEVTSPSEENPEEEINLSANPSS</sequence>
<gene>
    <name evidence="2" type="ORF">HYC85_004502</name>
</gene>
<reference evidence="3" key="1">
    <citation type="journal article" date="2020" name="Nat. Commun.">
        <title>Genome assembly of wild tea tree DASZ reveals pedigree and selection history of tea varieties.</title>
        <authorList>
            <person name="Zhang W."/>
            <person name="Zhang Y."/>
            <person name="Qiu H."/>
            <person name="Guo Y."/>
            <person name="Wan H."/>
            <person name="Zhang X."/>
            <person name="Scossa F."/>
            <person name="Alseekh S."/>
            <person name="Zhang Q."/>
            <person name="Wang P."/>
            <person name="Xu L."/>
            <person name="Schmidt M.H."/>
            <person name="Jia X."/>
            <person name="Li D."/>
            <person name="Zhu A."/>
            <person name="Guo F."/>
            <person name="Chen W."/>
            <person name="Ni D."/>
            <person name="Usadel B."/>
            <person name="Fernie A.R."/>
            <person name="Wen W."/>
        </authorList>
    </citation>
    <scope>NUCLEOTIDE SEQUENCE [LARGE SCALE GENOMIC DNA]</scope>
    <source>
        <strain evidence="3">cv. G240</strain>
    </source>
</reference>
<name>A0A7J7HXY6_CAMSI</name>
<dbReference type="Proteomes" id="UP000593564">
    <property type="component" value="Unassembled WGS sequence"/>
</dbReference>
<evidence type="ECO:0000256" key="1">
    <source>
        <dbReference type="SAM" id="MobiDB-lite"/>
    </source>
</evidence>